<evidence type="ECO:0000313" key="2">
    <source>
        <dbReference type="EMBL" id="POM68608.1"/>
    </source>
</evidence>
<sequence length="175" mass="18608">MPRKASTHGAVAFSKSKTARSKTTENKSEGKAAPRKKARKSASEAGSKPTAAAVKQGGSPRRRRSRSLSPDDRSNPRFAYRDRSPGTESPVFDIPMITGLESDGDSPGSTKDPTPSQGATVDDTESPEAKAASTSSPVKNLTLLEEGEEEGAVTELQEISDDIDEPQKCYQATQL</sequence>
<organism evidence="2 3">
    <name type="scientific">Phytophthora palmivora</name>
    <dbReference type="NCBI Taxonomy" id="4796"/>
    <lineage>
        <taxon>Eukaryota</taxon>
        <taxon>Sar</taxon>
        <taxon>Stramenopiles</taxon>
        <taxon>Oomycota</taxon>
        <taxon>Peronosporomycetes</taxon>
        <taxon>Peronosporales</taxon>
        <taxon>Peronosporaceae</taxon>
        <taxon>Phytophthora</taxon>
    </lineage>
</organism>
<evidence type="ECO:0000256" key="1">
    <source>
        <dbReference type="SAM" id="MobiDB-lite"/>
    </source>
</evidence>
<name>A0A2P4XSR0_9STRA</name>
<dbReference type="EMBL" id="NCKW01008131">
    <property type="protein sequence ID" value="POM68608.1"/>
    <property type="molecule type" value="Genomic_DNA"/>
</dbReference>
<comment type="caution">
    <text evidence="2">The sequence shown here is derived from an EMBL/GenBank/DDBJ whole genome shotgun (WGS) entry which is preliminary data.</text>
</comment>
<feature type="region of interest" description="Disordered" evidence="1">
    <location>
        <begin position="1"/>
        <end position="175"/>
    </location>
</feature>
<proteinExistence type="predicted"/>
<feature type="compositionally biased region" description="Polar residues" evidence="1">
    <location>
        <begin position="107"/>
        <end position="119"/>
    </location>
</feature>
<gene>
    <name evidence="2" type="ORF">PHPALM_15215</name>
</gene>
<feature type="compositionally biased region" description="Basic and acidic residues" evidence="1">
    <location>
        <begin position="69"/>
        <end position="85"/>
    </location>
</feature>
<dbReference type="AlphaFoldDB" id="A0A2P4XSR0"/>
<feature type="compositionally biased region" description="Basic and acidic residues" evidence="1">
    <location>
        <begin position="22"/>
        <end position="32"/>
    </location>
</feature>
<reference evidence="2 3" key="1">
    <citation type="journal article" date="2017" name="Genome Biol. Evol.">
        <title>Phytophthora megakarya and P. palmivora, closely related causal agents of cacao black pod rot, underwent increases in genome sizes and gene numbers by different mechanisms.</title>
        <authorList>
            <person name="Ali S.S."/>
            <person name="Shao J."/>
            <person name="Lary D.J."/>
            <person name="Kronmiller B."/>
            <person name="Shen D."/>
            <person name="Strem M.D."/>
            <person name="Amoako-Attah I."/>
            <person name="Akrofi A.Y."/>
            <person name="Begoude B.A."/>
            <person name="Ten Hoopen G.M."/>
            <person name="Coulibaly K."/>
            <person name="Kebe B.I."/>
            <person name="Melnick R.L."/>
            <person name="Guiltinan M.J."/>
            <person name="Tyler B.M."/>
            <person name="Meinhardt L.W."/>
            <person name="Bailey B.A."/>
        </authorList>
    </citation>
    <scope>NUCLEOTIDE SEQUENCE [LARGE SCALE GENOMIC DNA]</scope>
    <source>
        <strain evidence="3">sbr112.9</strain>
    </source>
</reference>
<protein>
    <recommendedName>
        <fullName evidence="4">ABC Superfamily</fullName>
    </recommendedName>
</protein>
<feature type="compositionally biased region" description="Acidic residues" evidence="1">
    <location>
        <begin position="145"/>
        <end position="164"/>
    </location>
</feature>
<dbReference type="Proteomes" id="UP000237271">
    <property type="component" value="Unassembled WGS sequence"/>
</dbReference>
<accession>A0A2P4XSR0</accession>
<evidence type="ECO:0008006" key="4">
    <source>
        <dbReference type="Google" id="ProtNLM"/>
    </source>
</evidence>
<evidence type="ECO:0000313" key="3">
    <source>
        <dbReference type="Proteomes" id="UP000237271"/>
    </source>
</evidence>
<keyword evidence="3" id="KW-1185">Reference proteome</keyword>